<feature type="transmembrane region" description="Helical" evidence="6">
    <location>
        <begin position="268"/>
        <end position="289"/>
    </location>
</feature>
<dbReference type="Gene3D" id="1.20.1070.10">
    <property type="entry name" value="Rhodopsin 7-helix transmembrane proteins"/>
    <property type="match status" value="1"/>
</dbReference>
<evidence type="ECO:0000256" key="5">
    <source>
        <dbReference type="RuleBase" id="RU000688"/>
    </source>
</evidence>
<dbReference type="PROSITE" id="PS50262">
    <property type="entry name" value="G_PROTEIN_RECEP_F1_2"/>
    <property type="match status" value="1"/>
</dbReference>
<sequence>MDEFEEILDEKQSDANLTSQASPQLMTILTQQLMIIVLTLIGNGLLAFVILRNNRVLRRKRVTPVQMLMLHMCAADLLFALITILPEMGITAGGHVFHGPDELCKFVKFIQVIPLYASAFLLVAISADRYQAICRPLASIKSSAYNRPALFAGMAWSTAIAFSTPQILIFHKQGKYCTENYTSQWQYPAYVILFNMVVWLLPSAIAGYLYYCVCKAVWQSTRFGDVFKGDKKMPLLKNRQTAELQIHEKGVRVHQIELDRRRIQTVKLTMTIVVAHFILWTPFCVISVIDSLTPKAISPVVATYIMLFGNLNSCVNPWIWFFFNGSHLRRAIGCRNAQTAGPMYVQSRSPGQTECSNMELLNTSPVAPKRSNSR</sequence>
<comment type="subcellular location">
    <subcellularLocation>
        <location evidence="1">Membrane</location>
    </subcellularLocation>
</comment>
<feature type="transmembrane region" description="Helical" evidence="6">
    <location>
        <begin position="189"/>
        <end position="213"/>
    </location>
</feature>
<dbReference type="PRINTS" id="PR00237">
    <property type="entry name" value="GPCRRHODOPSN"/>
</dbReference>
<keyword evidence="5" id="KW-0807">Transducer</keyword>
<dbReference type="GO" id="GO:0016020">
    <property type="term" value="C:membrane"/>
    <property type="evidence" value="ECO:0007669"/>
    <property type="project" value="UniProtKB-SubCell"/>
</dbReference>
<dbReference type="InterPro" id="IPR000276">
    <property type="entry name" value="GPCR_Rhodpsn"/>
</dbReference>
<keyword evidence="5" id="KW-0675">Receptor</keyword>
<dbReference type="Proteomes" id="UP000887575">
    <property type="component" value="Unassembled WGS sequence"/>
</dbReference>
<organism evidence="8 9">
    <name type="scientific">Mesorhabditis belari</name>
    <dbReference type="NCBI Taxonomy" id="2138241"/>
    <lineage>
        <taxon>Eukaryota</taxon>
        <taxon>Metazoa</taxon>
        <taxon>Ecdysozoa</taxon>
        <taxon>Nematoda</taxon>
        <taxon>Chromadorea</taxon>
        <taxon>Rhabditida</taxon>
        <taxon>Rhabditina</taxon>
        <taxon>Rhabditomorpha</taxon>
        <taxon>Rhabditoidea</taxon>
        <taxon>Rhabditidae</taxon>
        <taxon>Mesorhabditinae</taxon>
        <taxon>Mesorhabditis</taxon>
    </lineage>
</organism>
<keyword evidence="2 5" id="KW-0812">Transmembrane</keyword>
<dbReference type="InterPro" id="IPR052665">
    <property type="entry name" value="Neuropeptide-GPCR"/>
</dbReference>
<proteinExistence type="inferred from homology"/>
<comment type="similarity">
    <text evidence="5">Belongs to the G-protein coupled receptor 1 family.</text>
</comment>
<evidence type="ECO:0000256" key="4">
    <source>
        <dbReference type="ARBA" id="ARBA00023136"/>
    </source>
</evidence>
<keyword evidence="4 6" id="KW-0472">Membrane</keyword>
<feature type="transmembrane region" description="Helical" evidence="6">
    <location>
        <begin position="33"/>
        <end position="51"/>
    </location>
</feature>
<dbReference type="PROSITE" id="PS00237">
    <property type="entry name" value="G_PROTEIN_RECEP_F1_1"/>
    <property type="match status" value="1"/>
</dbReference>
<evidence type="ECO:0000313" key="8">
    <source>
        <dbReference type="Proteomes" id="UP000887575"/>
    </source>
</evidence>
<dbReference type="WBParaSite" id="MBELARI_LOCUS12782">
    <property type="protein sequence ID" value="MBELARI_LOCUS12782"/>
    <property type="gene ID" value="MBELARI_LOCUS12782"/>
</dbReference>
<reference evidence="9" key="1">
    <citation type="submission" date="2024-02" db="UniProtKB">
        <authorList>
            <consortium name="WormBaseParasite"/>
        </authorList>
    </citation>
    <scope>IDENTIFICATION</scope>
</reference>
<keyword evidence="8" id="KW-1185">Reference proteome</keyword>
<dbReference type="PANTHER" id="PTHR24224:SF6">
    <property type="entry name" value="CARDIOACCELERATORY PEPTIDE RECEPTOR-RELATED"/>
    <property type="match status" value="1"/>
</dbReference>
<evidence type="ECO:0000256" key="2">
    <source>
        <dbReference type="ARBA" id="ARBA00022692"/>
    </source>
</evidence>
<evidence type="ECO:0000256" key="3">
    <source>
        <dbReference type="ARBA" id="ARBA00022989"/>
    </source>
</evidence>
<evidence type="ECO:0000256" key="1">
    <source>
        <dbReference type="ARBA" id="ARBA00004370"/>
    </source>
</evidence>
<dbReference type="SUPFAM" id="SSF81321">
    <property type="entry name" value="Family A G protein-coupled receptor-like"/>
    <property type="match status" value="1"/>
</dbReference>
<evidence type="ECO:0000313" key="9">
    <source>
        <dbReference type="WBParaSite" id="MBELARI_LOCUS12782"/>
    </source>
</evidence>
<name>A0AAF3EFN0_9BILA</name>
<dbReference type="Pfam" id="PF00001">
    <property type="entry name" value="7tm_1"/>
    <property type="match status" value="1"/>
</dbReference>
<dbReference type="AlphaFoldDB" id="A0AAF3EFN0"/>
<keyword evidence="3 6" id="KW-1133">Transmembrane helix</keyword>
<feature type="transmembrane region" description="Helical" evidence="6">
    <location>
        <begin position="148"/>
        <end position="169"/>
    </location>
</feature>
<dbReference type="InterPro" id="IPR017452">
    <property type="entry name" value="GPCR_Rhodpsn_7TM"/>
</dbReference>
<dbReference type="PANTHER" id="PTHR24224">
    <property type="entry name" value="CARDIOACCELERATORY PEPTIDE RECEPTOR-RELATED"/>
    <property type="match status" value="1"/>
</dbReference>
<feature type="transmembrane region" description="Helical" evidence="6">
    <location>
        <begin position="301"/>
        <end position="323"/>
    </location>
</feature>
<feature type="transmembrane region" description="Helical" evidence="6">
    <location>
        <begin position="106"/>
        <end position="127"/>
    </location>
</feature>
<protein>
    <recommendedName>
        <fullName evidence="7">G-protein coupled receptors family 1 profile domain-containing protein</fullName>
    </recommendedName>
</protein>
<keyword evidence="5" id="KW-0297">G-protein coupled receptor</keyword>
<evidence type="ECO:0000256" key="6">
    <source>
        <dbReference type="SAM" id="Phobius"/>
    </source>
</evidence>
<dbReference type="GO" id="GO:0004930">
    <property type="term" value="F:G protein-coupled receptor activity"/>
    <property type="evidence" value="ECO:0007669"/>
    <property type="project" value="UniProtKB-KW"/>
</dbReference>
<feature type="domain" description="G-protein coupled receptors family 1 profile" evidence="7">
    <location>
        <begin position="42"/>
        <end position="320"/>
    </location>
</feature>
<accession>A0AAF3EFN0</accession>
<evidence type="ECO:0000259" key="7">
    <source>
        <dbReference type="PROSITE" id="PS50262"/>
    </source>
</evidence>